<evidence type="ECO:0000313" key="3">
    <source>
        <dbReference type="Proteomes" id="UP000191905"/>
    </source>
</evidence>
<dbReference type="AlphaFoldDB" id="A0A1V8RQ32"/>
<organism evidence="2 3">
    <name type="scientific">Manganibacter manganicus</name>
    <dbReference type="NCBI Taxonomy" id="1873176"/>
    <lineage>
        <taxon>Bacteria</taxon>
        <taxon>Pseudomonadati</taxon>
        <taxon>Pseudomonadota</taxon>
        <taxon>Alphaproteobacteria</taxon>
        <taxon>Hyphomicrobiales</taxon>
        <taxon>Phyllobacteriaceae</taxon>
        <taxon>Manganibacter</taxon>
    </lineage>
</organism>
<dbReference type="InterPro" id="IPR049809">
    <property type="entry name" value="YehF/YfeS-like_WGR"/>
</dbReference>
<reference evidence="2 3" key="1">
    <citation type="journal article" date="2016" name="Int. J. Syst. Evol. Microbiol.">
        <title>Pseudaminobacter manganicus sp. nov., isolated from sludge of a manganese mine.</title>
        <authorList>
            <person name="Li J."/>
            <person name="Huang J."/>
            <person name="Liao S."/>
            <person name="Wang G."/>
        </authorList>
    </citation>
    <scope>NUCLEOTIDE SEQUENCE [LARGE SCALE GENOMIC DNA]</scope>
    <source>
        <strain evidence="2 3">JH-7</strain>
    </source>
</reference>
<sequence>MSERILYRIDPSRNMARFYVLDKQPTLFGEISLVRGWGRIGTNGRIKIETFGTGEGADRAFCRLEARKRRRGYRDPC</sequence>
<protein>
    <submittedName>
        <fullName evidence="2">WGR domain-containing protein</fullName>
    </submittedName>
</protein>
<proteinExistence type="predicted"/>
<comment type="caution">
    <text evidence="2">The sequence shown here is derived from an EMBL/GenBank/DDBJ whole genome shotgun (WGS) entry which is preliminary data.</text>
</comment>
<feature type="domain" description="WGR" evidence="1">
    <location>
        <begin position="1"/>
        <end position="77"/>
    </location>
</feature>
<dbReference type="SMART" id="SM00773">
    <property type="entry name" value="WGR"/>
    <property type="match status" value="1"/>
</dbReference>
<dbReference type="EMBL" id="MDET01000017">
    <property type="protein sequence ID" value="OQM75310.1"/>
    <property type="molecule type" value="Genomic_DNA"/>
</dbReference>
<evidence type="ECO:0000259" key="1">
    <source>
        <dbReference type="PROSITE" id="PS51977"/>
    </source>
</evidence>
<dbReference type="InterPro" id="IPR008893">
    <property type="entry name" value="WGR_domain"/>
</dbReference>
<dbReference type="InterPro" id="IPR036930">
    <property type="entry name" value="WGR_dom_sf"/>
</dbReference>
<evidence type="ECO:0000313" key="2">
    <source>
        <dbReference type="EMBL" id="OQM75310.1"/>
    </source>
</evidence>
<name>A0A1V8RQ32_9HYPH</name>
<gene>
    <name evidence="2" type="ORF">BFN67_18625</name>
</gene>
<keyword evidence="3" id="KW-1185">Reference proteome</keyword>
<dbReference type="Proteomes" id="UP000191905">
    <property type="component" value="Unassembled WGS sequence"/>
</dbReference>
<dbReference type="RefSeq" id="WP_080919904.1">
    <property type="nucleotide sequence ID" value="NZ_MDET01000017.1"/>
</dbReference>
<dbReference type="Gene3D" id="2.20.140.10">
    <property type="entry name" value="WGR domain"/>
    <property type="match status" value="1"/>
</dbReference>
<dbReference type="OrthoDB" id="5801306at2"/>
<dbReference type="Pfam" id="PF05406">
    <property type="entry name" value="WGR"/>
    <property type="match status" value="1"/>
</dbReference>
<dbReference type="PROSITE" id="PS51977">
    <property type="entry name" value="WGR"/>
    <property type="match status" value="1"/>
</dbReference>
<dbReference type="SUPFAM" id="SSF142921">
    <property type="entry name" value="WGR domain-like"/>
    <property type="match status" value="1"/>
</dbReference>
<dbReference type="STRING" id="1873176.BFN67_18625"/>
<dbReference type="CDD" id="cd07996">
    <property type="entry name" value="WGR_MMR_like"/>
    <property type="match status" value="1"/>
</dbReference>
<accession>A0A1V8RQ32</accession>